<dbReference type="GO" id="GO:0003677">
    <property type="term" value="F:DNA binding"/>
    <property type="evidence" value="ECO:0007669"/>
    <property type="project" value="UniProtKB-KW"/>
</dbReference>
<evidence type="ECO:0000259" key="6">
    <source>
        <dbReference type="Pfam" id="PF04542"/>
    </source>
</evidence>
<evidence type="ECO:0000313" key="9">
    <source>
        <dbReference type="Proteomes" id="UP000233343"/>
    </source>
</evidence>
<evidence type="ECO:0000256" key="5">
    <source>
        <dbReference type="ARBA" id="ARBA00023163"/>
    </source>
</evidence>
<dbReference type="InterPro" id="IPR013249">
    <property type="entry name" value="RNA_pol_sigma70_r4_t2"/>
</dbReference>
<evidence type="ECO:0000256" key="3">
    <source>
        <dbReference type="ARBA" id="ARBA00023082"/>
    </source>
</evidence>
<organism evidence="8 9">
    <name type="scientific">Cytobacillus horneckiae</name>
    <dbReference type="NCBI Taxonomy" id="549687"/>
    <lineage>
        <taxon>Bacteria</taxon>
        <taxon>Bacillati</taxon>
        <taxon>Bacillota</taxon>
        <taxon>Bacilli</taxon>
        <taxon>Bacillales</taxon>
        <taxon>Bacillaceae</taxon>
        <taxon>Cytobacillus</taxon>
    </lineage>
</organism>
<reference evidence="8 9" key="1">
    <citation type="journal article" date="2010" name="Int. J. Syst. Evol. Microbiol.">
        <title>Bacillus horneckiae sp. nov., isolated from a spacecraft-assembly clean room.</title>
        <authorList>
            <person name="Vaishampayan P."/>
            <person name="Probst A."/>
            <person name="Krishnamurthi S."/>
            <person name="Ghosh S."/>
            <person name="Osman S."/>
            <person name="McDowall A."/>
            <person name="Ruckmani A."/>
            <person name="Mayilraj S."/>
            <person name="Venkateswaran K."/>
        </authorList>
    </citation>
    <scope>NUCLEOTIDE SEQUENCE [LARGE SCALE GENOMIC DNA]</scope>
    <source>
        <strain evidence="9">1PO1SC</strain>
    </source>
</reference>
<dbReference type="NCBIfam" id="TIGR02937">
    <property type="entry name" value="sigma70-ECF"/>
    <property type="match status" value="1"/>
</dbReference>
<dbReference type="InterPro" id="IPR036388">
    <property type="entry name" value="WH-like_DNA-bd_sf"/>
</dbReference>
<keyword evidence="4" id="KW-0238">DNA-binding</keyword>
<proteinExistence type="inferred from homology"/>
<dbReference type="Proteomes" id="UP000233343">
    <property type="component" value="Unassembled WGS sequence"/>
</dbReference>
<feature type="domain" description="RNA polymerase sigma-70 region 2" evidence="6">
    <location>
        <begin position="19"/>
        <end position="80"/>
    </location>
</feature>
<name>A0A2N0ZE88_9BACI</name>
<dbReference type="SUPFAM" id="SSF88659">
    <property type="entry name" value="Sigma3 and sigma4 domains of RNA polymerase sigma factors"/>
    <property type="match status" value="1"/>
</dbReference>
<dbReference type="SUPFAM" id="SSF88946">
    <property type="entry name" value="Sigma2 domain of RNA polymerase sigma factors"/>
    <property type="match status" value="1"/>
</dbReference>
<evidence type="ECO:0000259" key="7">
    <source>
        <dbReference type="Pfam" id="PF08281"/>
    </source>
</evidence>
<dbReference type="Pfam" id="PF08281">
    <property type="entry name" value="Sigma70_r4_2"/>
    <property type="match status" value="1"/>
</dbReference>
<comment type="caution">
    <text evidence="8">The sequence shown here is derived from an EMBL/GenBank/DDBJ whole genome shotgun (WGS) entry which is preliminary data.</text>
</comment>
<dbReference type="InterPro" id="IPR013324">
    <property type="entry name" value="RNA_pol_sigma_r3/r4-like"/>
</dbReference>
<keyword evidence="2" id="KW-0805">Transcription regulation</keyword>
<dbReference type="InterPro" id="IPR013325">
    <property type="entry name" value="RNA_pol_sigma_r2"/>
</dbReference>
<dbReference type="EMBL" id="PISD01000036">
    <property type="protein sequence ID" value="PKG27815.1"/>
    <property type="molecule type" value="Genomic_DNA"/>
</dbReference>
<dbReference type="InterPro" id="IPR007627">
    <property type="entry name" value="RNA_pol_sigma70_r2"/>
</dbReference>
<sequence length="217" mass="25458">MYGKSKMDTKEEQSGIVNLYPDLERYCCFLCQNEWDGKDVAQETILKAWKYYSDQEKITPALLNKMAYHQWIDTIRKRKKEMITDEPEDRALAQSNINEIVETLFEKLTPKQSLIFTLKEAFLFKVAEIAEMLHLTESTVKGILYRAKQRVEKEDPASVALFWNEEQREVFFPIFYQALTQQNPDLLLDILPYFHEEKVSTIHSHISTPSNTFCMAA</sequence>
<evidence type="ECO:0000313" key="8">
    <source>
        <dbReference type="EMBL" id="PKG27815.1"/>
    </source>
</evidence>
<dbReference type="Gene3D" id="1.10.1740.10">
    <property type="match status" value="1"/>
</dbReference>
<comment type="similarity">
    <text evidence="1">Belongs to the sigma-70 factor family. ECF subfamily.</text>
</comment>
<dbReference type="PANTHER" id="PTHR43133:SF8">
    <property type="entry name" value="RNA POLYMERASE SIGMA FACTOR HI_1459-RELATED"/>
    <property type="match status" value="1"/>
</dbReference>
<evidence type="ECO:0000256" key="4">
    <source>
        <dbReference type="ARBA" id="ARBA00023125"/>
    </source>
</evidence>
<dbReference type="CDD" id="cd06171">
    <property type="entry name" value="Sigma70_r4"/>
    <property type="match status" value="1"/>
</dbReference>
<keyword evidence="5" id="KW-0804">Transcription</keyword>
<dbReference type="PANTHER" id="PTHR43133">
    <property type="entry name" value="RNA POLYMERASE ECF-TYPE SIGMA FACTO"/>
    <property type="match status" value="1"/>
</dbReference>
<dbReference type="RefSeq" id="WP_066190657.1">
    <property type="nucleotide sequence ID" value="NZ_JAFDQP010000012.1"/>
</dbReference>
<dbReference type="GO" id="GO:0016987">
    <property type="term" value="F:sigma factor activity"/>
    <property type="evidence" value="ECO:0007669"/>
    <property type="project" value="UniProtKB-KW"/>
</dbReference>
<dbReference type="InterPro" id="IPR014284">
    <property type="entry name" value="RNA_pol_sigma-70_dom"/>
</dbReference>
<evidence type="ECO:0000256" key="2">
    <source>
        <dbReference type="ARBA" id="ARBA00023015"/>
    </source>
</evidence>
<dbReference type="InterPro" id="IPR039425">
    <property type="entry name" value="RNA_pol_sigma-70-like"/>
</dbReference>
<dbReference type="GO" id="GO:0006352">
    <property type="term" value="P:DNA-templated transcription initiation"/>
    <property type="evidence" value="ECO:0007669"/>
    <property type="project" value="InterPro"/>
</dbReference>
<protein>
    <submittedName>
        <fullName evidence="8">RNA polymerase subunit sigma</fullName>
    </submittedName>
</protein>
<feature type="domain" description="RNA polymerase sigma factor 70 region 4 type 2" evidence="7">
    <location>
        <begin position="100"/>
        <end position="150"/>
    </location>
</feature>
<gene>
    <name evidence="8" type="ORF">CWS20_17135</name>
</gene>
<evidence type="ECO:0000256" key="1">
    <source>
        <dbReference type="ARBA" id="ARBA00010641"/>
    </source>
</evidence>
<dbReference type="AlphaFoldDB" id="A0A2N0ZE88"/>
<keyword evidence="3" id="KW-0731">Sigma factor</keyword>
<dbReference type="Gene3D" id="1.10.10.10">
    <property type="entry name" value="Winged helix-like DNA-binding domain superfamily/Winged helix DNA-binding domain"/>
    <property type="match status" value="1"/>
</dbReference>
<accession>A0A2N0ZE88</accession>
<keyword evidence="9" id="KW-1185">Reference proteome</keyword>
<dbReference type="Pfam" id="PF04542">
    <property type="entry name" value="Sigma70_r2"/>
    <property type="match status" value="1"/>
</dbReference>